<comment type="similarity">
    <text evidence="10">Belongs to the DHHC palmitoyltransferase family.</text>
</comment>
<comment type="caution">
    <text evidence="12">The sequence shown here is derived from an EMBL/GenBank/DDBJ whole genome shotgun (WGS) entry which is preliminary data.</text>
</comment>
<dbReference type="AlphaFoldDB" id="A0A024GLT8"/>
<evidence type="ECO:0000313" key="13">
    <source>
        <dbReference type="Proteomes" id="UP000053237"/>
    </source>
</evidence>
<evidence type="ECO:0000256" key="6">
    <source>
        <dbReference type="ARBA" id="ARBA00023139"/>
    </source>
</evidence>
<keyword evidence="13" id="KW-1185">Reference proteome</keyword>
<evidence type="ECO:0000256" key="10">
    <source>
        <dbReference type="RuleBase" id="RU079119"/>
    </source>
</evidence>
<dbReference type="EMBL" id="CAIX01000182">
    <property type="protein sequence ID" value="CCI47701.1"/>
    <property type="molecule type" value="Genomic_DNA"/>
</dbReference>
<dbReference type="Pfam" id="PF01529">
    <property type="entry name" value="DHHC"/>
    <property type="match status" value="1"/>
</dbReference>
<proteinExistence type="inferred from homology"/>
<gene>
    <name evidence="12" type="ORF">BN9_087170</name>
</gene>
<dbReference type="InterPro" id="IPR001594">
    <property type="entry name" value="Palmitoyltrfase_DHHC"/>
</dbReference>
<evidence type="ECO:0000256" key="1">
    <source>
        <dbReference type="ARBA" id="ARBA00004127"/>
    </source>
</evidence>
<dbReference type="GO" id="GO:0005794">
    <property type="term" value="C:Golgi apparatus"/>
    <property type="evidence" value="ECO:0007669"/>
    <property type="project" value="TreeGrafter"/>
</dbReference>
<protein>
    <recommendedName>
        <fullName evidence="10">Palmitoyltransferase</fullName>
        <ecNumber evidence="10">2.3.1.225</ecNumber>
    </recommendedName>
</protein>
<dbReference type="FunCoup" id="A0A024GLT8">
    <property type="interactions" value="29"/>
</dbReference>
<dbReference type="GO" id="GO:0005783">
    <property type="term" value="C:endoplasmic reticulum"/>
    <property type="evidence" value="ECO:0007669"/>
    <property type="project" value="TreeGrafter"/>
</dbReference>
<keyword evidence="2 10" id="KW-0808">Transferase</keyword>
<feature type="transmembrane region" description="Helical" evidence="10">
    <location>
        <begin position="140"/>
        <end position="161"/>
    </location>
</feature>
<evidence type="ECO:0000256" key="2">
    <source>
        <dbReference type="ARBA" id="ARBA00022679"/>
    </source>
</evidence>
<evidence type="ECO:0000259" key="11">
    <source>
        <dbReference type="Pfam" id="PF01529"/>
    </source>
</evidence>
<dbReference type="InParanoid" id="A0A024GLT8"/>
<feature type="transmembrane region" description="Helical" evidence="10">
    <location>
        <begin position="106"/>
        <end position="128"/>
    </location>
</feature>
<feature type="transmembrane region" description="Helical" evidence="10">
    <location>
        <begin position="215"/>
        <end position="234"/>
    </location>
</feature>
<keyword evidence="5 10" id="KW-0472">Membrane</keyword>
<evidence type="ECO:0000256" key="7">
    <source>
        <dbReference type="ARBA" id="ARBA00023288"/>
    </source>
</evidence>
<evidence type="ECO:0000313" key="12">
    <source>
        <dbReference type="EMBL" id="CCI47701.1"/>
    </source>
</evidence>
<evidence type="ECO:0000256" key="8">
    <source>
        <dbReference type="ARBA" id="ARBA00023315"/>
    </source>
</evidence>
<evidence type="ECO:0000256" key="5">
    <source>
        <dbReference type="ARBA" id="ARBA00023136"/>
    </source>
</evidence>
<comment type="domain">
    <text evidence="10">The DHHC domain is required for palmitoyltransferase activity.</text>
</comment>
<dbReference type="InterPro" id="IPR039859">
    <property type="entry name" value="PFA4/ZDH16/20/ERF2-like"/>
</dbReference>
<evidence type="ECO:0000256" key="9">
    <source>
        <dbReference type="ARBA" id="ARBA00048048"/>
    </source>
</evidence>
<comment type="subcellular location">
    <subcellularLocation>
        <location evidence="1">Endomembrane system</location>
        <topology evidence="1">Multi-pass membrane protein</topology>
    </subcellularLocation>
</comment>
<sequence length="243" mass="27856">MADESVDAKSCAKYNVSNHPNECEILLTKNRIKYLQETINSIDTLPRNHEIIIDPKTSTWELICEYHIPYPSLSIKILHIRFSMYSIHFISQNNPFACRMIVGPQWWLMASTLLTLATLSTAVFISTFNRASTQELITGLLLCLTCLISYALVGCFDPGIVERYTEPKTEEDTFCQECDSYRPESAFHCEECRVCIKGHDHHCPWTGKCIGEGNITFFYVWLFSLVVACVYEIIQISNYMLPP</sequence>
<name>A0A024GLT8_9STRA</name>
<keyword evidence="8 10" id="KW-0012">Acyltransferase</keyword>
<dbReference type="GO" id="GO:0006612">
    <property type="term" value="P:protein targeting to membrane"/>
    <property type="evidence" value="ECO:0007669"/>
    <property type="project" value="TreeGrafter"/>
</dbReference>
<dbReference type="PROSITE" id="PS50216">
    <property type="entry name" value="DHHC"/>
    <property type="match status" value="1"/>
</dbReference>
<dbReference type="STRING" id="65357.A0A024GLT8"/>
<organism evidence="12 13">
    <name type="scientific">Albugo candida</name>
    <dbReference type="NCBI Taxonomy" id="65357"/>
    <lineage>
        <taxon>Eukaryota</taxon>
        <taxon>Sar</taxon>
        <taxon>Stramenopiles</taxon>
        <taxon>Oomycota</taxon>
        <taxon>Peronosporomycetes</taxon>
        <taxon>Albuginales</taxon>
        <taxon>Albuginaceae</taxon>
        <taxon>Albugo</taxon>
    </lineage>
</organism>
<keyword evidence="3 10" id="KW-0812">Transmembrane</keyword>
<dbReference type="Proteomes" id="UP000053237">
    <property type="component" value="Unassembled WGS sequence"/>
</dbReference>
<keyword evidence="6" id="KW-0564">Palmitate</keyword>
<dbReference type="EC" id="2.3.1.225" evidence="10"/>
<keyword evidence="4 10" id="KW-1133">Transmembrane helix</keyword>
<dbReference type="PANTHER" id="PTHR22883">
    <property type="entry name" value="ZINC FINGER DHHC DOMAIN CONTAINING PROTEIN"/>
    <property type="match status" value="1"/>
</dbReference>
<dbReference type="GO" id="GO:0019706">
    <property type="term" value="F:protein-cysteine S-palmitoyltransferase activity"/>
    <property type="evidence" value="ECO:0007669"/>
    <property type="project" value="UniProtKB-EC"/>
</dbReference>
<evidence type="ECO:0000256" key="4">
    <source>
        <dbReference type="ARBA" id="ARBA00022989"/>
    </source>
</evidence>
<keyword evidence="7" id="KW-0449">Lipoprotein</keyword>
<feature type="domain" description="Palmitoyltransferase DHHC" evidence="11">
    <location>
        <begin position="169"/>
        <end position="240"/>
    </location>
</feature>
<accession>A0A024GLT8</accession>
<dbReference type="OrthoDB" id="9909019at2759"/>
<dbReference type="PANTHER" id="PTHR22883:SF43">
    <property type="entry name" value="PALMITOYLTRANSFERASE APP"/>
    <property type="match status" value="1"/>
</dbReference>
<reference evidence="12 13" key="1">
    <citation type="submission" date="2012-05" db="EMBL/GenBank/DDBJ databases">
        <title>Recombination and specialization in a pathogen metapopulation.</title>
        <authorList>
            <person name="Gardiner A."/>
            <person name="Kemen E."/>
            <person name="Schultz-Larsen T."/>
            <person name="MacLean D."/>
            <person name="Van Oosterhout C."/>
            <person name="Jones J.D.G."/>
        </authorList>
    </citation>
    <scope>NUCLEOTIDE SEQUENCE [LARGE SCALE GENOMIC DNA]</scope>
    <source>
        <strain evidence="12 13">Ac Nc2</strain>
    </source>
</reference>
<comment type="catalytic activity">
    <reaction evidence="9 10">
        <text>L-cysteinyl-[protein] + hexadecanoyl-CoA = S-hexadecanoyl-L-cysteinyl-[protein] + CoA</text>
        <dbReference type="Rhea" id="RHEA:36683"/>
        <dbReference type="Rhea" id="RHEA-COMP:10131"/>
        <dbReference type="Rhea" id="RHEA-COMP:11032"/>
        <dbReference type="ChEBI" id="CHEBI:29950"/>
        <dbReference type="ChEBI" id="CHEBI:57287"/>
        <dbReference type="ChEBI" id="CHEBI:57379"/>
        <dbReference type="ChEBI" id="CHEBI:74151"/>
        <dbReference type="EC" id="2.3.1.225"/>
    </reaction>
</comment>
<evidence type="ECO:0000256" key="3">
    <source>
        <dbReference type="ARBA" id="ARBA00022692"/>
    </source>
</evidence>